<dbReference type="Pfam" id="PF04542">
    <property type="entry name" value="Sigma70_r2"/>
    <property type="match status" value="1"/>
</dbReference>
<dbReference type="InterPro" id="IPR039425">
    <property type="entry name" value="RNA_pol_sigma-70-like"/>
</dbReference>
<evidence type="ECO:0000256" key="2">
    <source>
        <dbReference type="ARBA" id="ARBA00023015"/>
    </source>
</evidence>
<evidence type="ECO:0000259" key="5">
    <source>
        <dbReference type="Pfam" id="PF04542"/>
    </source>
</evidence>
<dbReference type="GO" id="GO:0003677">
    <property type="term" value="F:DNA binding"/>
    <property type="evidence" value="ECO:0007669"/>
    <property type="project" value="InterPro"/>
</dbReference>
<dbReference type="SUPFAM" id="SSF88659">
    <property type="entry name" value="Sigma3 and sigma4 domains of RNA polymerase sigma factors"/>
    <property type="match status" value="1"/>
</dbReference>
<dbReference type="InterPro" id="IPR007627">
    <property type="entry name" value="RNA_pol_sigma70_r2"/>
</dbReference>
<dbReference type="InterPro" id="IPR036388">
    <property type="entry name" value="WH-like_DNA-bd_sf"/>
</dbReference>
<dbReference type="InterPro" id="IPR014284">
    <property type="entry name" value="RNA_pol_sigma-70_dom"/>
</dbReference>
<dbReference type="Gene3D" id="1.10.1740.10">
    <property type="match status" value="1"/>
</dbReference>
<dbReference type="OrthoDB" id="9780326at2"/>
<evidence type="ECO:0000313" key="7">
    <source>
        <dbReference type="EMBL" id="PUZ25342.1"/>
    </source>
</evidence>
<keyword evidence="4" id="KW-0804">Transcription</keyword>
<evidence type="ECO:0000256" key="4">
    <source>
        <dbReference type="ARBA" id="ARBA00023163"/>
    </source>
</evidence>
<dbReference type="RefSeq" id="WP_108687180.1">
    <property type="nucleotide sequence ID" value="NZ_QCYK01000002.1"/>
</dbReference>
<comment type="similarity">
    <text evidence="1">Belongs to the sigma-70 factor family. ECF subfamily.</text>
</comment>
<dbReference type="InterPro" id="IPR013324">
    <property type="entry name" value="RNA_pol_sigma_r3/r4-like"/>
</dbReference>
<evidence type="ECO:0000256" key="3">
    <source>
        <dbReference type="ARBA" id="ARBA00023082"/>
    </source>
</evidence>
<dbReference type="PANTHER" id="PTHR43133:SF45">
    <property type="entry name" value="RNA POLYMERASE ECF-TYPE SIGMA FACTOR"/>
    <property type="match status" value="1"/>
</dbReference>
<keyword evidence="2" id="KW-0805">Transcription regulation</keyword>
<evidence type="ECO:0000259" key="6">
    <source>
        <dbReference type="Pfam" id="PF08281"/>
    </source>
</evidence>
<keyword evidence="3" id="KW-0731">Sigma factor</keyword>
<feature type="domain" description="RNA polymerase sigma-70 region 2" evidence="5">
    <location>
        <begin position="9"/>
        <end position="75"/>
    </location>
</feature>
<evidence type="ECO:0000313" key="8">
    <source>
        <dbReference type="Proteomes" id="UP000244450"/>
    </source>
</evidence>
<dbReference type="AlphaFoldDB" id="A0A2T7BGC5"/>
<proteinExistence type="inferred from homology"/>
<dbReference type="InterPro" id="IPR013325">
    <property type="entry name" value="RNA_pol_sigma_r2"/>
</dbReference>
<dbReference type="Gene3D" id="1.10.10.10">
    <property type="entry name" value="Winged helix-like DNA-binding domain superfamily/Winged helix DNA-binding domain"/>
    <property type="match status" value="1"/>
</dbReference>
<dbReference type="Pfam" id="PF08281">
    <property type="entry name" value="Sigma70_r4_2"/>
    <property type="match status" value="1"/>
</dbReference>
<organism evidence="7 8">
    <name type="scientific">Chitinophaga parva</name>
    <dbReference type="NCBI Taxonomy" id="2169414"/>
    <lineage>
        <taxon>Bacteria</taxon>
        <taxon>Pseudomonadati</taxon>
        <taxon>Bacteroidota</taxon>
        <taxon>Chitinophagia</taxon>
        <taxon>Chitinophagales</taxon>
        <taxon>Chitinophagaceae</taxon>
        <taxon>Chitinophaga</taxon>
    </lineage>
</organism>
<name>A0A2T7BGC5_9BACT</name>
<dbReference type="PANTHER" id="PTHR43133">
    <property type="entry name" value="RNA POLYMERASE ECF-TYPE SIGMA FACTO"/>
    <property type="match status" value="1"/>
</dbReference>
<keyword evidence="8" id="KW-1185">Reference proteome</keyword>
<accession>A0A2T7BGC5</accession>
<comment type="caution">
    <text evidence="7">The sequence shown here is derived from an EMBL/GenBank/DDBJ whole genome shotgun (WGS) entry which is preliminary data.</text>
</comment>
<dbReference type="SUPFAM" id="SSF88946">
    <property type="entry name" value="Sigma2 domain of RNA polymerase sigma factors"/>
    <property type="match status" value="1"/>
</dbReference>
<dbReference type="GO" id="GO:0006352">
    <property type="term" value="P:DNA-templated transcription initiation"/>
    <property type="evidence" value="ECO:0007669"/>
    <property type="project" value="InterPro"/>
</dbReference>
<dbReference type="EMBL" id="QCYK01000002">
    <property type="protein sequence ID" value="PUZ25342.1"/>
    <property type="molecule type" value="Genomic_DNA"/>
</dbReference>
<sequence>MEKQFIEIINTHQGLIGKICRMYTRSAADAEDLYQEIILQLWKSFPRFQQASSVSTWMYRVALNTAISGFRRQSRSLLQQELKPEVAGLPATDASRLEVQYGRQLQAAIQSLNKFDRSLMLLYLEEKTYQEMAEILGIAVSNVGVKINRIKKQLKNILNA</sequence>
<feature type="domain" description="RNA polymerase sigma factor 70 region 4 type 2" evidence="6">
    <location>
        <begin position="103"/>
        <end position="154"/>
    </location>
</feature>
<evidence type="ECO:0000256" key="1">
    <source>
        <dbReference type="ARBA" id="ARBA00010641"/>
    </source>
</evidence>
<dbReference type="NCBIfam" id="TIGR02937">
    <property type="entry name" value="sigma70-ECF"/>
    <property type="match status" value="1"/>
</dbReference>
<reference evidence="7 8" key="1">
    <citation type="submission" date="2018-04" db="EMBL/GenBank/DDBJ databases">
        <title>Chitinophaga fuyangensis sp. nov., isolated from soil in a chemical factory.</title>
        <authorList>
            <person name="Chen K."/>
        </authorList>
    </citation>
    <scope>NUCLEOTIDE SEQUENCE [LARGE SCALE GENOMIC DNA]</scope>
    <source>
        <strain evidence="7 8">LY-1</strain>
    </source>
</reference>
<gene>
    <name evidence="7" type="ORF">DCC81_13650</name>
</gene>
<dbReference type="Proteomes" id="UP000244450">
    <property type="component" value="Unassembled WGS sequence"/>
</dbReference>
<protein>
    <submittedName>
        <fullName evidence="7">RNA polymerase subunit sigma-70</fullName>
    </submittedName>
</protein>
<dbReference type="GO" id="GO:0016987">
    <property type="term" value="F:sigma factor activity"/>
    <property type="evidence" value="ECO:0007669"/>
    <property type="project" value="UniProtKB-KW"/>
</dbReference>
<dbReference type="InterPro" id="IPR013249">
    <property type="entry name" value="RNA_pol_sigma70_r4_t2"/>
</dbReference>